<dbReference type="PANTHER" id="PTHR43792:SF8">
    <property type="entry name" value="[RIBOSOMAL PROTEIN US5]-ALANINE N-ACETYLTRANSFERASE"/>
    <property type="match status" value="1"/>
</dbReference>
<keyword evidence="5" id="KW-0689">Ribosomal protein</keyword>
<feature type="domain" description="N-acetyltransferase" evidence="4">
    <location>
        <begin position="17"/>
        <end position="182"/>
    </location>
</feature>
<dbReference type="SUPFAM" id="SSF55729">
    <property type="entry name" value="Acyl-CoA N-acyltransferases (Nat)"/>
    <property type="match status" value="1"/>
</dbReference>
<organism evidence="5 6">
    <name type="scientific">Vibrio albus</name>
    <dbReference type="NCBI Taxonomy" id="2200953"/>
    <lineage>
        <taxon>Bacteria</taxon>
        <taxon>Pseudomonadati</taxon>
        <taxon>Pseudomonadota</taxon>
        <taxon>Gammaproteobacteria</taxon>
        <taxon>Vibrionales</taxon>
        <taxon>Vibrionaceae</taxon>
        <taxon>Vibrio</taxon>
    </lineage>
</organism>
<dbReference type="Gene3D" id="3.40.630.30">
    <property type="match status" value="1"/>
</dbReference>
<gene>
    <name evidence="5" type="ORF">DI392_00345</name>
</gene>
<dbReference type="GO" id="GO:0008999">
    <property type="term" value="F:protein-N-terminal-alanine acetyltransferase activity"/>
    <property type="evidence" value="ECO:0007669"/>
    <property type="project" value="TreeGrafter"/>
</dbReference>
<comment type="similarity">
    <text evidence="3">Belongs to the acetyltransferase family. RimJ subfamily.</text>
</comment>
<dbReference type="OrthoDB" id="9801669at2"/>
<accession>A0A2U3BD87</accession>
<evidence type="ECO:0000313" key="6">
    <source>
        <dbReference type="Proteomes" id="UP000245362"/>
    </source>
</evidence>
<keyword evidence="5" id="KW-0687">Ribonucleoprotein</keyword>
<sequence length="193" mass="22736">MWRELTFKAMNETEGNIQVRLARTEDAGLISDYFLRNKTYLEPWEPKRENEFYTFEGWRRKLIKLNELHLMELGFYCLIFNTTTNTLLGTISFSNLNRFPQHSCSVGYSLDENMQGRGIMRTALRLACNWMFNVQNMHRITASYMPHNRKSEAVLEASGFQKEGFAKGYLLINGQWEDHNMTALINQSWQERA</sequence>
<evidence type="ECO:0000313" key="5">
    <source>
        <dbReference type="EMBL" id="PWI34769.1"/>
    </source>
</evidence>
<dbReference type="AlphaFoldDB" id="A0A2U3BD87"/>
<dbReference type="RefSeq" id="WP_109317924.1">
    <property type="nucleotide sequence ID" value="NZ_QFWT01000001.1"/>
</dbReference>
<protein>
    <submittedName>
        <fullName evidence="5">30S ribosomal protein S5 alanine N-acetyltransferase</fullName>
    </submittedName>
</protein>
<comment type="caution">
    <text evidence="5">The sequence shown here is derived from an EMBL/GenBank/DDBJ whole genome shotgun (WGS) entry which is preliminary data.</text>
</comment>
<dbReference type="PANTHER" id="PTHR43792">
    <property type="entry name" value="GNAT FAMILY, PUTATIVE (AFU_ORTHOLOGUE AFUA_3G00765)-RELATED-RELATED"/>
    <property type="match status" value="1"/>
</dbReference>
<reference evidence="5 6" key="1">
    <citation type="submission" date="2018-05" db="EMBL/GenBank/DDBJ databases">
        <title>Vibrio limimaris sp. nov., isolated from marine sediment.</title>
        <authorList>
            <person name="Li C.-M."/>
        </authorList>
    </citation>
    <scope>NUCLEOTIDE SEQUENCE [LARGE SCALE GENOMIC DNA]</scope>
    <source>
        <strain evidence="5 6">E4404</strain>
    </source>
</reference>
<dbReference type="InterPro" id="IPR016181">
    <property type="entry name" value="Acyl_CoA_acyltransferase"/>
</dbReference>
<proteinExistence type="inferred from homology"/>
<dbReference type="Proteomes" id="UP000245362">
    <property type="component" value="Unassembled WGS sequence"/>
</dbReference>
<name>A0A2U3BD87_9VIBR</name>
<keyword evidence="6" id="KW-1185">Reference proteome</keyword>
<evidence type="ECO:0000256" key="2">
    <source>
        <dbReference type="ARBA" id="ARBA00023315"/>
    </source>
</evidence>
<dbReference type="GO" id="GO:0005840">
    <property type="term" value="C:ribosome"/>
    <property type="evidence" value="ECO:0007669"/>
    <property type="project" value="UniProtKB-KW"/>
</dbReference>
<dbReference type="EMBL" id="QFWT01000001">
    <property type="protein sequence ID" value="PWI34769.1"/>
    <property type="molecule type" value="Genomic_DNA"/>
</dbReference>
<dbReference type="InterPro" id="IPR000182">
    <property type="entry name" value="GNAT_dom"/>
</dbReference>
<evidence type="ECO:0000259" key="4">
    <source>
        <dbReference type="PROSITE" id="PS51186"/>
    </source>
</evidence>
<dbReference type="PROSITE" id="PS51186">
    <property type="entry name" value="GNAT"/>
    <property type="match status" value="1"/>
</dbReference>
<keyword evidence="1 5" id="KW-0808">Transferase</keyword>
<dbReference type="GO" id="GO:0005737">
    <property type="term" value="C:cytoplasm"/>
    <property type="evidence" value="ECO:0007669"/>
    <property type="project" value="TreeGrafter"/>
</dbReference>
<evidence type="ECO:0000256" key="3">
    <source>
        <dbReference type="ARBA" id="ARBA00038502"/>
    </source>
</evidence>
<dbReference type="InterPro" id="IPR051531">
    <property type="entry name" value="N-acetyltransferase"/>
</dbReference>
<dbReference type="Pfam" id="PF13302">
    <property type="entry name" value="Acetyltransf_3"/>
    <property type="match status" value="1"/>
</dbReference>
<evidence type="ECO:0000256" key="1">
    <source>
        <dbReference type="ARBA" id="ARBA00022679"/>
    </source>
</evidence>
<keyword evidence="2" id="KW-0012">Acyltransferase</keyword>